<gene>
    <name evidence="1" type="ORF">S01H1_39140</name>
</gene>
<feature type="non-terminal residue" evidence="1">
    <location>
        <position position="1"/>
    </location>
</feature>
<protein>
    <submittedName>
        <fullName evidence="1">Uncharacterized protein</fullName>
    </submittedName>
</protein>
<proteinExistence type="predicted"/>
<accession>X0VDX4</accession>
<dbReference type="EMBL" id="BARS01024679">
    <property type="protein sequence ID" value="GAG10673.1"/>
    <property type="molecule type" value="Genomic_DNA"/>
</dbReference>
<reference evidence="1" key="1">
    <citation type="journal article" date="2014" name="Front. Microbiol.">
        <title>High frequency of phylogenetically diverse reductive dehalogenase-homologous genes in deep subseafloor sedimentary metagenomes.</title>
        <authorList>
            <person name="Kawai M."/>
            <person name="Futagami T."/>
            <person name="Toyoda A."/>
            <person name="Takaki Y."/>
            <person name="Nishi S."/>
            <person name="Hori S."/>
            <person name="Arai W."/>
            <person name="Tsubouchi T."/>
            <person name="Morono Y."/>
            <person name="Uchiyama I."/>
            <person name="Ito T."/>
            <person name="Fujiyama A."/>
            <person name="Inagaki F."/>
            <person name="Takami H."/>
        </authorList>
    </citation>
    <scope>NUCLEOTIDE SEQUENCE</scope>
    <source>
        <strain evidence="1">Expedition CK06-06</strain>
    </source>
</reference>
<dbReference type="AlphaFoldDB" id="X0VDX4"/>
<name>X0VDX4_9ZZZZ</name>
<organism evidence="1">
    <name type="scientific">marine sediment metagenome</name>
    <dbReference type="NCBI Taxonomy" id="412755"/>
    <lineage>
        <taxon>unclassified sequences</taxon>
        <taxon>metagenomes</taxon>
        <taxon>ecological metagenomes</taxon>
    </lineage>
</organism>
<comment type="caution">
    <text evidence="1">The sequence shown here is derived from an EMBL/GenBank/DDBJ whole genome shotgun (WGS) entry which is preliminary data.</text>
</comment>
<sequence>RLVATTHVKRHKSLAAYVIIIGWIPAYCATEYDHLDSFMLELIVSPPGSRVITSRVNHYVRDFGEE</sequence>
<evidence type="ECO:0000313" key="1">
    <source>
        <dbReference type="EMBL" id="GAG10673.1"/>
    </source>
</evidence>